<dbReference type="InterPro" id="IPR029033">
    <property type="entry name" value="His_PPase_superfam"/>
</dbReference>
<dbReference type="Gene3D" id="3.40.50.1240">
    <property type="entry name" value="Phosphoglycerate mutase-like"/>
    <property type="match status" value="1"/>
</dbReference>
<evidence type="ECO:0000313" key="3">
    <source>
        <dbReference type="Proteomes" id="UP000718593"/>
    </source>
</evidence>
<accession>A0A930BW43</accession>
<evidence type="ECO:0000313" key="2">
    <source>
        <dbReference type="EMBL" id="MBF1166391.1"/>
    </source>
</evidence>
<proteinExistence type="predicted"/>
<dbReference type="SUPFAM" id="SSF53254">
    <property type="entry name" value="Phosphoglycerate mutase-like"/>
    <property type="match status" value="1"/>
</dbReference>
<feature type="chain" id="PRO_5036720344" evidence="1">
    <location>
        <begin position="24"/>
        <end position="217"/>
    </location>
</feature>
<organism evidence="2 3">
    <name type="scientific">Dechloromonas agitata</name>
    <dbReference type="NCBI Taxonomy" id="73030"/>
    <lineage>
        <taxon>Bacteria</taxon>
        <taxon>Pseudomonadati</taxon>
        <taxon>Pseudomonadota</taxon>
        <taxon>Betaproteobacteria</taxon>
        <taxon>Rhodocyclales</taxon>
        <taxon>Azonexaceae</taxon>
        <taxon>Dechloromonas</taxon>
    </lineage>
</organism>
<dbReference type="EMBL" id="JABZMI010000439">
    <property type="protein sequence ID" value="MBF1166391.1"/>
    <property type="molecule type" value="Genomic_DNA"/>
</dbReference>
<dbReference type="Proteomes" id="UP000718593">
    <property type="component" value="Unassembled WGS sequence"/>
</dbReference>
<dbReference type="AlphaFoldDB" id="A0A930BW43"/>
<name>A0A930BW43_9RHOO</name>
<feature type="signal peptide" evidence="1">
    <location>
        <begin position="1"/>
        <end position="23"/>
    </location>
</feature>
<protein>
    <submittedName>
        <fullName evidence="2">Histidine phosphatase family protein</fullName>
    </submittedName>
</protein>
<evidence type="ECO:0000256" key="1">
    <source>
        <dbReference type="SAM" id="SignalP"/>
    </source>
</evidence>
<keyword evidence="1" id="KW-0732">Signal</keyword>
<dbReference type="CDD" id="cd07040">
    <property type="entry name" value="HP"/>
    <property type="match status" value="1"/>
</dbReference>
<dbReference type="InterPro" id="IPR013078">
    <property type="entry name" value="His_Pase_superF_clade-1"/>
</dbReference>
<gene>
    <name evidence="2" type="ORF">HXL68_15295</name>
</gene>
<comment type="caution">
    <text evidence="2">The sequence shown here is derived from an EMBL/GenBank/DDBJ whole genome shotgun (WGS) entry which is preliminary data.</text>
</comment>
<dbReference type="Pfam" id="PF00300">
    <property type="entry name" value="His_Phos_1"/>
    <property type="match status" value="1"/>
</dbReference>
<sequence>MNRLRLPTLLLTALLAGWQVPLAAQPGTPAKPAFTEVMGNRDLLAKLQKGGYVLYLRHGDTDNSRPDQFPHVDLADCNTQRLLNDQGRALMRDVGKSLRKAKIPLGEIIVSPMCRTRESATLAIGDKFETAEALMYSANMTRAEKQPRLEALKKLLAAPVPAGSNRLLLAHAPNLADLIGFFVKPEGTLVVFAQRGPEGYEYVASIPPALWSDLLSR</sequence>
<reference evidence="2" key="1">
    <citation type="submission" date="2020-04" db="EMBL/GenBank/DDBJ databases">
        <title>Deep metagenomics examines the oral microbiome during advanced dental caries in children, revealing novel taxa and co-occurrences with host molecules.</title>
        <authorList>
            <person name="Baker J.L."/>
            <person name="Morton J.T."/>
            <person name="Dinis M."/>
            <person name="Alvarez R."/>
            <person name="Tran N.C."/>
            <person name="Knight R."/>
            <person name="Edlund A."/>
        </authorList>
    </citation>
    <scope>NUCLEOTIDE SEQUENCE</scope>
    <source>
        <strain evidence="2">JCVI_32_bin.24</strain>
    </source>
</reference>